<dbReference type="Pfam" id="PF00440">
    <property type="entry name" value="TetR_N"/>
    <property type="match status" value="1"/>
</dbReference>
<dbReference type="InterPro" id="IPR036271">
    <property type="entry name" value="Tet_transcr_reg_TetR-rel_C_sf"/>
</dbReference>
<feature type="domain" description="HTH tetR-type" evidence="5">
    <location>
        <begin position="12"/>
        <end position="72"/>
    </location>
</feature>
<dbReference type="Pfam" id="PF13305">
    <property type="entry name" value="TetR_C_33"/>
    <property type="match status" value="1"/>
</dbReference>
<dbReference type="EMBL" id="CP059491">
    <property type="protein sequence ID" value="QMT00844.1"/>
    <property type="molecule type" value="Genomic_DNA"/>
</dbReference>
<evidence type="ECO:0000256" key="4">
    <source>
        <dbReference type="PROSITE-ProRule" id="PRU00335"/>
    </source>
</evidence>
<keyword evidence="3" id="KW-0804">Transcription</keyword>
<dbReference type="KEGG" id="gji:H1R19_18485"/>
<dbReference type="SUPFAM" id="SSF46689">
    <property type="entry name" value="Homeodomain-like"/>
    <property type="match status" value="1"/>
</dbReference>
<evidence type="ECO:0000256" key="1">
    <source>
        <dbReference type="ARBA" id="ARBA00023015"/>
    </source>
</evidence>
<dbReference type="GO" id="GO:0003700">
    <property type="term" value="F:DNA-binding transcription factor activity"/>
    <property type="evidence" value="ECO:0007669"/>
    <property type="project" value="TreeGrafter"/>
</dbReference>
<gene>
    <name evidence="6" type="ORF">H1R19_18485</name>
</gene>
<dbReference type="PANTHER" id="PTHR30055:SF234">
    <property type="entry name" value="HTH-TYPE TRANSCRIPTIONAL REGULATOR BETI"/>
    <property type="match status" value="1"/>
</dbReference>
<dbReference type="SUPFAM" id="SSF48498">
    <property type="entry name" value="Tetracyclin repressor-like, C-terminal domain"/>
    <property type="match status" value="1"/>
</dbReference>
<evidence type="ECO:0000256" key="2">
    <source>
        <dbReference type="ARBA" id="ARBA00023125"/>
    </source>
</evidence>
<name>A0A7D7QGY0_9ACTN</name>
<evidence type="ECO:0000256" key="3">
    <source>
        <dbReference type="ARBA" id="ARBA00023163"/>
    </source>
</evidence>
<sequence length="202" mass="21299">MDDMARPRIHTDDLRDKLLDEAVRVVGEGGLRALSVRDVAHAAGTSTTAVYSLLGNKEGLARGVLIRAFESFASAQEAAADDRDAAGLVDLGTAYVGWALENPRLYELMFGEARSGMTPSEETRAAAARAIEPLRSGVSQAITAGVFRVADVDTVVASLWAQVHGLALLLLSGHFPAGADPVAAATAVIDGWRAAEHQPRVR</sequence>
<accession>A0A7D7QGY0</accession>
<dbReference type="Gene3D" id="1.10.357.10">
    <property type="entry name" value="Tetracycline Repressor, domain 2"/>
    <property type="match status" value="1"/>
</dbReference>
<evidence type="ECO:0000313" key="7">
    <source>
        <dbReference type="Proteomes" id="UP000515663"/>
    </source>
</evidence>
<organism evidence="6 7">
    <name type="scientific">Gordonia jinghuaiqii</name>
    <dbReference type="NCBI Taxonomy" id="2758710"/>
    <lineage>
        <taxon>Bacteria</taxon>
        <taxon>Bacillati</taxon>
        <taxon>Actinomycetota</taxon>
        <taxon>Actinomycetes</taxon>
        <taxon>Mycobacteriales</taxon>
        <taxon>Gordoniaceae</taxon>
        <taxon>Gordonia</taxon>
    </lineage>
</organism>
<dbReference type="PANTHER" id="PTHR30055">
    <property type="entry name" value="HTH-TYPE TRANSCRIPTIONAL REGULATOR RUTR"/>
    <property type="match status" value="1"/>
</dbReference>
<feature type="DNA-binding region" description="H-T-H motif" evidence="4">
    <location>
        <begin position="35"/>
        <end position="54"/>
    </location>
</feature>
<dbReference type="GO" id="GO:0000976">
    <property type="term" value="F:transcription cis-regulatory region binding"/>
    <property type="evidence" value="ECO:0007669"/>
    <property type="project" value="TreeGrafter"/>
</dbReference>
<dbReference type="PROSITE" id="PS50977">
    <property type="entry name" value="HTH_TETR_2"/>
    <property type="match status" value="1"/>
</dbReference>
<reference evidence="7" key="1">
    <citation type="submission" date="2020-07" db="EMBL/GenBank/DDBJ databases">
        <title>novel species isolated from the respiratory tract of Marmot.</title>
        <authorList>
            <person name="Zhang G."/>
        </authorList>
    </citation>
    <scope>NUCLEOTIDE SEQUENCE [LARGE SCALE GENOMIC DNA]</scope>
    <source>
        <strain evidence="7">686</strain>
    </source>
</reference>
<dbReference type="Proteomes" id="UP000515663">
    <property type="component" value="Chromosome"/>
</dbReference>
<dbReference type="InterPro" id="IPR001647">
    <property type="entry name" value="HTH_TetR"/>
</dbReference>
<proteinExistence type="predicted"/>
<dbReference type="InterPro" id="IPR050109">
    <property type="entry name" value="HTH-type_TetR-like_transc_reg"/>
</dbReference>
<dbReference type="AlphaFoldDB" id="A0A7D7QGY0"/>
<dbReference type="InterPro" id="IPR025996">
    <property type="entry name" value="MT1864/Rv1816-like_C"/>
</dbReference>
<dbReference type="RefSeq" id="WP_219849773.1">
    <property type="nucleotide sequence ID" value="NZ_CP059491.1"/>
</dbReference>
<keyword evidence="7" id="KW-1185">Reference proteome</keyword>
<keyword evidence="2 4" id="KW-0238">DNA-binding</keyword>
<keyword evidence="1" id="KW-0805">Transcription regulation</keyword>
<evidence type="ECO:0000313" key="6">
    <source>
        <dbReference type="EMBL" id="QMT00844.1"/>
    </source>
</evidence>
<evidence type="ECO:0000259" key="5">
    <source>
        <dbReference type="PROSITE" id="PS50977"/>
    </source>
</evidence>
<protein>
    <submittedName>
        <fullName evidence="6">TetR/AcrR family transcriptional regulator</fullName>
    </submittedName>
</protein>
<dbReference type="InterPro" id="IPR009057">
    <property type="entry name" value="Homeodomain-like_sf"/>
</dbReference>